<keyword evidence="5" id="KW-0119">Carbohydrate metabolism</keyword>
<evidence type="ECO:0000256" key="4">
    <source>
        <dbReference type="ARBA" id="ARBA00022801"/>
    </source>
</evidence>
<dbReference type="Proteomes" id="UP001147733">
    <property type="component" value="Unassembled WGS sequence"/>
</dbReference>
<evidence type="ECO:0000256" key="3">
    <source>
        <dbReference type="ARBA" id="ARBA00012744"/>
    </source>
</evidence>
<dbReference type="SMART" id="SM01217">
    <property type="entry name" value="Fn3_like"/>
    <property type="match status" value="1"/>
</dbReference>
<comment type="catalytic activity">
    <reaction evidence="1">
        <text>Hydrolysis of terminal, non-reducing beta-D-glucosyl residues with release of beta-D-glucose.</text>
        <dbReference type="EC" id="3.2.1.21"/>
    </reaction>
</comment>
<dbReference type="GO" id="GO:0009251">
    <property type="term" value="P:glucan catabolic process"/>
    <property type="evidence" value="ECO:0007669"/>
    <property type="project" value="TreeGrafter"/>
</dbReference>
<evidence type="ECO:0000256" key="2">
    <source>
        <dbReference type="ARBA" id="ARBA00005336"/>
    </source>
</evidence>
<keyword evidence="4" id="KW-0378">Hydrolase</keyword>
<dbReference type="Gene3D" id="2.60.40.10">
    <property type="entry name" value="Immunoglobulins"/>
    <property type="match status" value="1"/>
</dbReference>
<evidence type="ECO:0000256" key="6">
    <source>
        <dbReference type="ARBA" id="ARBA00023295"/>
    </source>
</evidence>
<name>A0A9W9PCM6_PENCI</name>
<dbReference type="GO" id="GO:0008422">
    <property type="term" value="F:beta-glucosidase activity"/>
    <property type="evidence" value="ECO:0007669"/>
    <property type="project" value="UniProtKB-EC"/>
</dbReference>
<dbReference type="OrthoDB" id="10450021at2759"/>
<comment type="caution">
    <text evidence="9">The sequence shown here is derived from an EMBL/GenBank/DDBJ whole genome shotgun (WGS) entry which is preliminary data.</text>
</comment>
<evidence type="ECO:0000256" key="7">
    <source>
        <dbReference type="ARBA" id="ARBA00023326"/>
    </source>
</evidence>
<keyword evidence="10" id="KW-1185">Reference proteome</keyword>
<dbReference type="EMBL" id="JAPQKT010000002">
    <property type="protein sequence ID" value="KAJ5240432.1"/>
    <property type="molecule type" value="Genomic_DNA"/>
</dbReference>
<comment type="similarity">
    <text evidence="2">Belongs to the glycosyl hydrolase 3 family.</text>
</comment>
<gene>
    <name evidence="9" type="ORF">N7469_002023</name>
</gene>
<dbReference type="InterPro" id="IPR050288">
    <property type="entry name" value="Cellulose_deg_GH3"/>
</dbReference>
<keyword evidence="6" id="KW-0326">Glycosidase</keyword>
<keyword evidence="7" id="KW-0624">Polysaccharide degradation</keyword>
<sequence length="98" mass="11240">MVNNTGRHDGHDVIQVYVSPSVSIRKEGLQSYPKTLVGFTKVWVPAHKLRDAKIVIKNEEFRWYSERDGSWCLDRGNYKLFVGTSIQETTSQLNVEIA</sequence>
<evidence type="ECO:0000313" key="10">
    <source>
        <dbReference type="Proteomes" id="UP001147733"/>
    </source>
</evidence>
<evidence type="ECO:0000256" key="5">
    <source>
        <dbReference type="ARBA" id="ARBA00023277"/>
    </source>
</evidence>
<evidence type="ECO:0000256" key="1">
    <source>
        <dbReference type="ARBA" id="ARBA00000448"/>
    </source>
</evidence>
<evidence type="ECO:0000313" key="9">
    <source>
        <dbReference type="EMBL" id="KAJ5240432.1"/>
    </source>
</evidence>
<dbReference type="InterPro" id="IPR013783">
    <property type="entry name" value="Ig-like_fold"/>
</dbReference>
<feature type="domain" description="Fibronectin type III-like" evidence="8">
    <location>
        <begin position="12"/>
        <end position="86"/>
    </location>
</feature>
<protein>
    <recommendedName>
        <fullName evidence="3">beta-glucosidase</fullName>
        <ecNumber evidence="3">3.2.1.21</ecNumber>
    </recommendedName>
</protein>
<organism evidence="9 10">
    <name type="scientific">Penicillium citrinum</name>
    <dbReference type="NCBI Taxonomy" id="5077"/>
    <lineage>
        <taxon>Eukaryota</taxon>
        <taxon>Fungi</taxon>
        <taxon>Dikarya</taxon>
        <taxon>Ascomycota</taxon>
        <taxon>Pezizomycotina</taxon>
        <taxon>Eurotiomycetes</taxon>
        <taxon>Eurotiomycetidae</taxon>
        <taxon>Eurotiales</taxon>
        <taxon>Aspergillaceae</taxon>
        <taxon>Penicillium</taxon>
    </lineage>
</organism>
<dbReference type="InterPro" id="IPR026891">
    <property type="entry name" value="Fn3-like"/>
</dbReference>
<reference evidence="9" key="1">
    <citation type="submission" date="2022-11" db="EMBL/GenBank/DDBJ databases">
        <authorList>
            <person name="Petersen C."/>
        </authorList>
    </citation>
    <scope>NUCLEOTIDE SEQUENCE</scope>
    <source>
        <strain evidence="9">IBT 23319</strain>
    </source>
</reference>
<dbReference type="PANTHER" id="PTHR42715:SF3">
    <property type="entry name" value="BETA-GLUCOSIDASE B-RELATED"/>
    <property type="match status" value="1"/>
</dbReference>
<dbReference type="EC" id="3.2.1.21" evidence="3"/>
<proteinExistence type="inferred from homology"/>
<dbReference type="Pfam" id="PF14310">
    <property type="entry name" value="Fn3-like"/>
    <property type="match status" value="1"/>
</dbReference>
<evidence type="ECO:0000259" key="8">
    <source>
        <dbReference type="SMART" id="SM01217"/>
    </source>
</evidence>
<dbReference type="PANTHER" id="PTHR42715">
    <property type="entry name" value="BETA-GLUCOSIDASE"/>
    <property type="match status" value="1"/>
</dbReference>
<dbReference type="GeneID" id="81380110"/>
<accession>A0A9W9PCM6</accession>
<dbReference type="RefSeq" id="XP_056503437.1">
    <property type="nucleotide sequence ID" value="XM_056640943.1"/>
</dbReference>
<reference evidence="9" key="2">
    <citation type="journal article" date="2023" name="IMA Fungus">
        <title>Comparative genomic study of the Penicillium genus elucidates a diverse pangenome and 15 lateral gene transfer events.</title>
        <authorList>
            <person name="Petersen C."/>
            <person name="Sorensen T."/>
            <person name="Nielsen M.R."/>
            <person name="Sondergaard T.E."/>
            <person name="Sorensen J.L."/>
            <person name="Fitzpatrick D.A."/>
            <person name="Frisvad J.C."/>
            <person name="Nielsen K.L."/>
        </authorList>
    </citation>
    <scope>NUCLEOTIDE SEQUENCE</scope>
    <source>
        <strain evidence="9">IBT 23319</strain>
    </source>
</reference>
<dbReference type="AlphaFoldDB" id="A0A9W9PCM6"/>